<dbReference type="GO" id="GO:0015930">
    <property type="term" value="F:glutamate synthase activity"/>
    <property type="evidence" value="ECO:0007669"/>
    <property type="project" value="InterPro"/>
</dbReference>
<dbReference type="InterPro" id="IPR024188">
    <property type="entry name" value="GltB"/>
</dbReference>
<proteinExistence type="inferred from homology"/>
<gene>
    <name evidence="5" type="ORF">D9R08_06885</name>
</gene>
<dbReference type="SUPFAM" id="SSF51395">
    <property type="entry name" value="FMN-linked oxidoreductases"/>
    <property type="match status" value="1"/>
</dbReference>
<dbReference type="Proteomes" id="UP000281343">
    <property type="component" value="Unassembled WGS sequence"/>
</dbReference>
<dbReference type="InterPro" id="IPR002932">
    <property type="entry name" value="Glu_synthdom"/>
</dbReference>
<evidence type="ECO:0000256" key="2">
    <source>
        <dbReference type="PIRNR" id="PIRNR006429"/>
    </source>
</evidence>
<feature type="domain" description="Glutamate synthase" evidence="4">
    <location>
        <begin position="143"/>
        <end position="463"/>
    </location>
</feature>
<dbReference type="Gene3D" id="3.20.20.70">
    <property type="entry name" value="Aldolase class I"/>
    <property type="match status" value="1"/>
</dbReference>
<dbReference type="CDD" id="cd02808">
    <property type="entry name" value="GltS_FMN"/>
    <property type="match status" value="1"/>
</dbReference>
<dbReference type="Pfam" id="PF01645">
    <property type="entry name" value="Glu_synthase"/>
    <property type="match status" value="1"/>
</dbReference>
<dbReference type="AlphaFoldDB" id="A0A3L9YI76"/>
<protein>
    <submittedName>
        <fullName evidence="5">FMN-binding glutamate synthase family protein</fullName>
    </submittedName>
</protein>
<keyword evidence="3" id="KW-0812">Transmembrane</keyword>
<dbReference type="InterPro" id="IPR013785">
    <property type="entry name" value="Aldolase_TIM"/>
</dbReference>
<evidence type="ECO:0000259" key="4">
    <source>
        <dbReference type="Pfam" id="PF01645"/>
    </source>
</evidence>
<dbReference type="PIRSF" id="PIRSF006429">
    <property type="entry name" value="GOGAT_lg_2"/>
    <property type="match status" value="1"/>
</dbReference>
<evidence type="ECO:0000313" key="6">
    <source>
        <dbReference type="Proteomes" id="UP000281343"/>
    </source>
</evidence>
<keyword evidence="3" id="KW-0472">Membrane</keyword>
<sequence>MLEGCMTWYLEAMALAFWLVIGLGVLIVIVVGVLDRLQKSDAIRRNYPVIGRFRGLFTTLGEFFRQYFFAMDREELPFNRAQRDWVKHAAEGGSNTLAFGSTRNISVVGTPLFTPDPFPPLDDQFAKSEPMEIGPHARIPFMARSFFNISGMSYGAISQPAVRALSRGAREAGMWMNTGEGGLSPYHLEGGADIVFQIGTAKYGVRDADGNLDDEKLRAVAEKPEVKMFELKLAQGAKPGKGGILPAEKITPDIAEIRGISAGQDSLSPNRHKEIRNFADLLDMVGHIRDVTGKPVGIKTVMGGLEPFRELFELINERGAETAPDFITLDGGEGGTGASPMPLMDLVGMSIREALPLLTDLRNRAGLKDRIRIVASGKLVNPGDVAWALAAGADFVTSARGFMFSLGCIQALKCNKNTCPTGITTHDPRFQAGLVVEDKDKRVAMYGKSIVKEVETIAHSVGVSEPRLLRRRHVRLVQPDGTSIPMNELFPTDRTPQTVS</sequence>
<evidence type="ECO:0000256" key="1">
    <source>
        <dbReference type="ARBA" id="ARBA00009716"/>
    </source>
</evidence>
<name>A0A3L9YI76_9RHOB</name>
<dbReference type="OrthoDB" id="9758182at2"/>
<comment type="caution">
    <text evidence="5">The sequence shown here is derived from an EMBL/GenBank/DDBJ whole genome shotgun (WGS) entry which is preliminary data.</text>
</comment>
<organism evidence="5 6">
    <name type="scientific">Rhodophyticola porphyridii</name>
    <dbReference type="NCBI Taxonomy" id="1852017"/>
    <lineage>
        <taxon>Bacteria</taxon>
        <taxon>Pseudomonadati</taxon>
        <taxon>Pseudomonadota</taxon>
        <taxon>Alphaproteobacteria</taxon>
        <taxon>Rhodobacterales</taxon>
        <taxon>Roseobacteraceae</taxon>
        <taxon>Rhodophyticola</taxon>
    </lineage>
</organism>
<dbReference type="PANTHER" id="PTHR43819:SF1">
    <property type="entry name" value="ARCHAEAL-TYPE GLUTAMATE SYNTHASE [NADPH]"/>
    <property type="match status" value="1"/>
</dbReference>
<dbReference type="GO" id="GO:0006537">
    <property type="term" value="P:glutamate biosynthetic process"/>
    <property type="evidence" value="ECO:0007669"/>
    <property type="project" value="InterPro"/>
</dbReference>
<dbReference type="EMBL" id="RCNT01000003">
    <property type="protein sequence ID" value="RMA42530.1"/>
    <property type="molecule type" value="Genomic_DNA"/>
</dbReference>
<reference evidence="5 6" key="1">
    <citation type="submission" date="2018-10" db="EMBL/GenBank/DDBJ databases">
        <authorList>
            <person name="Jung H.S."/>
            <person name="Jeon C.O."/>
        </authorList>
    </citation>
    <scope>NUCLEOTIDE SEQUENCE [LARGE SCALE GENOMIC DNA]</scope>
    <source>
        <strain evidence="5 6">MA-7-27</strain>
    </source>
</reference>
<dbReference type="PANTHER" id="PTHR43819">
    <property type="entry name" value="ARCHAEAL-TYPE GLUTAMATE SYNTHASE [NADPH]"/>
    <property type="match status" value="1"/>
</dbReference>
<keyword evidence="6" id="KW-1185">Reference proteome</keyword>
<accession>A0A3L9YI76</accession>
<keyword evidence="3" id="KW-1133">Transmembrane helix</keyword>
<feature type="transmembrane region" description="Helical" evidence="3">
    <location>
        <begin position="12"/>
        <end position="34"/>
    </location>
</feature>
<evidence type="ECO:0000313" key="5">
    <source>
        <dbReference type="EMBL" id="RMA42530.1"/>
    </source>
</evidence>
<evidence type="ECO:0000256" key="3">
    <source>
        <dbReference type="SAM" id="Phobius"/>
    </source>
</evidence>
<comment type="similarity">
    <text evidence="1 2">Belongs to the glutamate synthase family.</text>
</comment>